<proteinExistence type="predicted"/>
<dbReference type="EMBL" id="QGKX02001290">
    <property type="protein sequence ID" value="KAF3535116.1"/>
    <property type="molecule type" value="Genomic_DNA"/>
</dbReference>
<comment type="caution">
    <text evidence="1">The sequence shown here is derived from an EMBL/GenBank/DDBJ whole genome shotgun (WGS) entry which is preliminary data.</text>
</comment>
<name>A0A8S9Q0G2_BRACR</name>
<evidence type="ECO:0000313" key="1">
    <source>
        <dbReference type="EMBL" id="KAF3535116.1"/>
    </source>
</evidence>
<accession>A0A8S9Q0G2</accession>
<sequence length="49" mass="5476">MAIHLYTKEEVENASDDNKSCLEQAVLMMEASKSSSMTQPDYSPTVTTY</sequence>
<protein>
    <submittedName>
        <fullName evidence="1">Uncharacterized protein</fullName>
    </submittedName>
</protein>
<dbReference type="AlphaFoldDB" id="A0A8S9Q0G2"/>
<reference evidence="1" key="1">
    <citation type="submission" date="2019-12" db="EMBL/GenBank/DDBJ databases">
        <title>Genome sequencing and annotation of Brassica cretica.</title>
        <authorList>
            <person name="Studholme D.J."/>
            <person name="Sarris P."/>
        </authorList>
    </citation>
    <scope>NUCLEOTIDE SEQUENCE</scope>
    <source>
        <strain evidence="1">PFS-109/04</strain>
        <tissue evidence="1">Leaf</tissue>
    </source>
</reference>
<organism evidence="1 2">
    <name type="scientific">Brassica cretica</name>
    <name type="common">Mustard</name>
    <dbReference type="NCBI Taxonomy" id="69181"/>
    <lineage>
        <taxon>Eukaryota</taxon>
        <taxon>Viridiplantae</taxon>
        <taxon>Streptophyta</taxon>
        <taxon>Embryophyta</taxon>
        <taxon>Tracheophyta</taxon>
        <taxon>Spermatophyta</taxon>
        <taxon>Magnoliopsida</taxon>
        <taxon>eudicotyledons</taxon>
        <taxon>Gunneridae</taxon>
        <taxon>Pentapetalae</taxon>
        <taxon>rosids</taxon>
        <taxon>malvids</taxon>
        <taxon>Brassicales</taxon>
        <taxon>Brassicaceae</taxon>
        <taxon>Brassiceae</taxon>
        <taxon>Brassica</taxon>
    </lineage>
</organism>
<gene>
    <name evidence="1" type="ORF">F2Q69_00019241</name>
</gene>
<dbReference type="Proteomes" id="UP000712600">
    <property type="component" value="Unassembled WGS sequence"/>
</dbReference>
<evidence type="ECO:0000313" key="2">
    <source>
        <dbReference type="Proteomes" id="UP000712600"/>
    </source>
</evidence>